<keyword evidence="2" id="KW-1185">Reference proteome</keyword>
<dbReference type="EMBL" id="MBFR01000294">
    <property type="protein sequence ID" value="PVU89861.1"/>
    <property type="molecule type" value="Genomic_DNA"/>
</dbReference>
<protein>
    <submittedName>
        <fullName evidence="1">Uncharacterized protein</fullName>
    </submittedName>
</protein>
<dbReference type="AlphaFoldDB" id="A0A2T9YC20"/>
<accession>A0A2T9YC20</accession>
<dbReference type="Proteomes" id="UP000245383">
    <property type="component" value="Unassembled WGS sequence"/>
</dbReference>
<name>A0A2T9YC20_9FUNG</name>
<comment type="caution">
    <text evidence="1">The sequence shown here is derived from an EMBL/GenBank/DDBJ whole genome shotgun (WGS) entry which is preliminary data.</text>
</comment>
<evidence type="ECO:0000313" key="1">
    <source>
        <dbReference type="EMBL" id="PVU89861.1"/>
    </source>
</evidence>
<gene>
    <name evidence="1" type="ORF">BB561_005146</name>
</gene>
<organism evidence="1 2">
    <name type="scientific">Smittium simulii</name>
    <dbReference type="NCBI Taxonomy" id="133385"/>
    <lineage>
        <taxon>Eukaryota</taxon>
        <taxon>Fungi</taxon>
        <taxon>Fungi incertae sedis</taxon>
        <taxon>Zoopagomycota</taxon>
        <taxon>Kickxellomycotina</taxon>
        <taxon>Harpellomycetes</taxon>
        <taxon>Harpellales</taxon>
        <taxon>Legeriomycetaceae</taxon>
        <taxon>Smittium</taxon>
    </lineage>
</organism>
<sequence length="150" mass="17646">MILSTSFKSVLKKFTIPSYNKLKHPKTLELNFCENNSTYKFIKRMSELGDVVKYEISKDNLIVSHNLISEFTRFSQDILVMDGAAFKTNVDFFYRPMDILFQHRGARALGEIFSTIYLHKFIQLDSIFYEEIIKRVVRRTSMELNNGKIQ</sequence>
<proteinExistence type="predicted"/>
<reference evidence="1 2" key="1">
    <citation type="journal article" date="2018" name="MBio">
        <title>Comparative Genomics Reveals the Core Gene Toolbox for the Fungus-Insect Symbiosis.</title>
        <authorList>
            <person name="Wang Y."/>
            <person name="Stata M."/>
            <person name="Wang W."/>
            <person name="Stajich J.E."/>
            <person name="White M.M."/>
            <person name="Moncalvo J.M."/>
        </authorList>
    </citation>
    <scope>NUCLEOTIDE SEQUENCE [LARGE SCALE GENOMIC DNA]</scope>
    <source>
        <strain evidence="1 2">SWE-8-4</strain>
    </source>
</reference>
<evidence type="ECO:0000313" key="2">
    <source>
        <dbReference type="Proteomes" id="UP000245383"/>
    </source>
</evidence>